<feature type="domain" description="2Fe-2S ferredoxin-type" evidence="9">
    <location>
        <begin position="256"/>
        <end position="345"/>
    </location>
</feature>
<dbReference type="Gene3D" id="2.40.30.10">
    <property type="entry name" value="Translation factors"/>
    <property type="match status" value="1"/>
</dbReference>
<keyword evidence="7" id="KW-0408">Iron</keyword>
<dbReference type="AlphaFoldDB" id="A0A934NVR5"/>
<dbReference type="InterPro" id="IPR050415">
    <property type="entry name" value="MRET"/>
</dbReference>
<dbReference type="RefSeq" id="WP_199707238.1">
    <property type="nucleotide sequence ID" value="NZ_JAEMNV010000009.1"/>
</dbReference>
<comment type="cofactor">
    <cofactor evidence="1">
        <name>FAD</name>
        <dbReference type="ChEBI" id="CHEBI:57692"/>
    </cofactor>
</comment>
<dbReference type="PROSITE" id="PS51384">
    <property type="entry name" value="FAD_FR"/>
    <property type="match status" value="1"/>
</dbReference>
<dbReference type="InterPro" id="IPR017938">
    <property type="entry name" value="Riboflavin_synthase-like_b-brl"/>
</dbReference>
<reference evidence="11" key="1">
    <citation type="submission" date="2020-12" db="EMBL/GenBank/DDBJ databases">
        <title>Antrihabitans popcorni sp. nov. and Antrihabitans auranticaus sp. nov., isolated from a larva cave.</title>
        <authorList>
            <person name="Lee S.D."/>
            <person name="Kim I.S."/>
        </authorList>
    </citation>
    <scope>NUCLEOTIDE SEQUENCE</scope>
    <source>
        <strain evidence="11">YC3-6</strain>
    </source>
</reference>
<keyword evidence="3" id="KW-0001">2Fe-2S</keyword>
<evidence type="ECO:0000259" key="9">
    <source>
        <dbReference type="PROSITE" id="PS51085"/>
    </source>
</evidence>
<feature type="domain" description="FAD-binding FR-type" evidence="10">
    <location>
        <begin position="3"/>
        <end position="109"/>
    </location>
</feature>
<dbReference type="GO" id="GO:0016491">
    <property type="term" value="F:oxidoreductase activity"/>
    <property type="evidence" value="ECO:0007669"/>
    <property type="project" value="UniProtKB-KW"/>
</dbReference>
<dbReference type="InterPro" id="IPR039261">
    <property type="entry name" value="FNR_nucleotide-bd"/>
</dbReference>
<dbReference type="GO" id="GO:0046872">
    <property type="term" value="F:metal ion binding"/>
    <property type="evidence" value="ECO:0007669"/>
    <property type="project" value="UniProtKB-KW"/>
</dbReference>
<dbReference type="PANTHER" id="PTHR47354">
    <property type="entry name" value="NADH OXIDOREDUCTASE HCR"/>
    <property type="match status" value="1"/>
</dbReference>
<dbReference type="PROSITE" id="PS51085">
    <property type="entry name" value="2FE2S_FER_2"/>
    <property type="match status" value="1"/>
</dbReference>
<dbReference type="InterPro" id="IPR008333">
    <property type="entry name" value="Cbr1-like_FAD-bd_dom"/>
</dbReference>
<keyword evidence="6" id="KW-0560">Oxidoreductase</keyword>
<dbReference type="GO" id="GO:0050660">
    <property type="term" value="F:flavin adenine dinucleotide binding"/>
    <property type="evidence" value="ECO:0007669"/>
    <property type="project" value="TreeGrafter"/>
</dbReference>
<evidence type="ECO:0000256" key="4">
    <source>
        <dbReference type="ARBA" id="ARBA00022723"/>
    </source>
</evidence>
<dbReference type="SUPFAM" id="SSF63380">
    <property type="entry name" value="Riboflavin synthase domain-like"/>
    <property type="match status" value="1"/>
</dbReference>
<dbReference type="PRINTS" id="PR00371">
    <property type="entry name" value="FPNCR"/>
</dbReference>
<dbReference type="InterPro" id="IPR001041">
    <property type="entry name" value="2Fe-2S_ferredoxin-type"/>
</dbReference>
<name>A0A934NVR5_9NOCA</name>
<evidence type="ECO:0000256" key="1">
    <source>
        <dbReference type="ARBA" id="ARBA00001974"/>
    </source>
</evidence>
<keyword evidence="4" id="KW-0479">Metal-binding</keyword>
<dbReference type="Pfam" id="PF00970">
    <property type="entry name" value="FAD_binding_6"/>
    <property type="match status" value="1"/>
</dbReference>
<evidence type="ECO:0000256" key="3">
    <source>
        <dbReference type="ARBA" id="ARBA00022714"/>
    </source>
</evidence>
<evidence type="ECO:0000313" key="11">
    <source>
        <dbReference type="EMBL" id="MBJ8342035.1"/>
    </source>
</evidence>
<dbReference type="InterPro" id="IPR001709">
    <property type="entry name" value="Flavoprot_Pyr_Nucl_cyt_Rdtase"/>
</dbReference>
<keyword evidence="8" id="KW-0411">Iron-sulfur</keyword>
<evidence type="ECO:0000256" key="6">
    <source>
        <dbReference type="ARBA" id="ARBA00023002"/>
    </source>
</evidence>
<gene>
    <name evidence="11" type="ORF">JGU71_24405</name>
</gene>
<dbReference type="GO" id="GO:0051537">
    <property type="term" value="F:2 iron, 2 sulfur cluster binding"/>
    <property type="evidence" value="ECO:0007669"/>
    <property type="project" value="UniProtKB-KW"/>
</dbReference>
<proteinExistence type="predicted"/>
<dbReference type="EMBL" id="JAEMNV010000009">
    <property type="protein sequence ID" value="MBJ8342035.1"/>
    <property type="molecule type" value="Genomic_DNA"/>
</dbReference>
<dbReference type="PANTHER" id="PTHR47354:SF8">
    <property type="entry name" value="1,2-PHENYLACETYL-COA EPOXIDASE, SUBUNIT E"/>
    <property type="match status" value="1"/>
</dbReference>
<dbReference type="Gene3D" id="3.10.20.30">
    <property type="match status" value="1"/>
</dbReference>
<dbReference type="InterPro" id="IPR001433">
    <property type="entry name" value="OxRdtase_FAD/NAD-bd"/>
</dbReference>
<dbReference type="CDD" id="cd06214">
    <property type="entry name" value="PA_degradation_oxidoreductase_like"/>
    <property type="match status" value="1"/>
</dbReference>
<keyword evidence="12" id="KW-1185">Reference proteome</keyword>
<keyword evidence="5" id="KW-0274">FAD</keyword>
<dbReference type="Proteomes" id="UP000655868">
    <property type="component" value="Unassembled WGS sequence"/>
</dbReference>
<dbReference type="PRINTS" id="PR00409">
    <property type="entry name" value="PHDIOXRDTASE"/>
</dbReference>
<dbReference type="Pfam" id="PF00175">
    <property type="entry name" value="NAD_binding_1"/>
    <property type="match status" value="1"/>
</dbReference>
<evidence type="ECO:0000256" key="7">
    <source>
        <dbReference type="ARBA" id="ARBA00023004"/>
    </source>
</evidence>
<protein>
    <submittedName>
        <fullName evidence="11">Ferredoxin--NADP reductase</fullName>
    </submittedName>
</protein>
<evidence type="ECO:0000256" key="8">
    <source>
        <dbReference type="ARBA" id="ARBA00023014"/>
    </source>
</evidence>
<comment type="caution">
    <text evidence="11">The sequence shown here is derived from an EMBL/GenBank/DDBJ whole genome shotgun (WGS) entry which is preliminary data.</text>
</comment>
<evidence type="ECO:0000259" key="10">
    <source>
        <dbReference type="PROSITE" id="PS51384"/>
    </source>
</evidence>
<dbReference type="InterPro" id="IPR017927">
    <property type="entry name" value="FAD-bd_FR_type"/>
</dbReference>
<evidence type="ECO:0000256" key="2">
    <source>
        <dbReference type="ARBA" id="ARBA00022630"/>
    </source>
</evidence>
<dbReference type="InterPro" id="IPR012675">
    <property type="entry name" value="Beta-grasp_dom_sf"/>
</dbReference>
<accession>A0A934NVR5</accession>
<dbReference type="InterPro" id="IPR036010">
    <property type="entry name" value="2Fe-2S_ferredoxin-like_sf"/>
</dbReference>
<organism evidence="11 12">
    <name type="scientific">Antrihabitans stalagmiti</name>
    <dbReference type="NCBI Taxonomy" id="2799499"/>
    <lineage>
        <taxon>Bacteria</taxon>
        <taxon>Bacillati</taxon>
        <taxon>Actinomycetota</taxon>
        <taxon>Actinomycetes</taxon>
        <taxon>Mycobacteriales</taxon>
        <taxon>Nocardiaceae</taxon>
        <taxon>Antrihabitans</taxon>
    </lineage>
</organism>
<sequence length="345" mass="37067">MNANVHEVAVRDVIAETSDSVTIVLDIPDHMTHEFEYSCGQFLTVRIPSSTTGSVARCYSLSSSPSRDSSPAITVKRTAAGYASNWLCDNIITGSVLTVLAPSGTFVPSTLNQDVLLCAAGSGITPIMSIAKTVLAGGEGAVTVLYANQNRASVIFDRQLAELEREYPQRLDVVHWLVEEKGVPTAAALADVVGSYTFDDVFVCGPAGFMDEIEKALLSIGVAEQRVRRETYRSLDSNPFESVAAPQARPTTGNAPVLAVEIDGQNHTLAWPKGSTLLDVLLDNGIDAPYVCRESICGTCVCSVRKGRTRMLMHDALTDDDIEMGVTLACQTLPESDEIFIAFDQ</sequence>
<evidence type="ECO:0000313" key="12">
    <source>
        <dbReference type="Proteomes" id="UP000655868"/>
    </source>
</evidence>
<evidence type="ECO:0000256" key="5">
    <source>
        <dbReference type="ARBA" id="ARBA00022827"/>
    </source>
</evidence>
<dbReference type="SUPFAM" id="SSF54292">
    <property type="entry name" value="2Fe-2S ferredoxin-like"/>
    <property type="match status" value="1"/>
</dbReference>
<keyword evidence="2" id="KW-0285">Flavoprotein</keyword>
<dbReference type="Gene3D" id="3.40.50.80">
    <property type="entry name" value="Nucleotide-binding domain of ferredoxin-NADP reductase (FNR) module"/>
    <property type="match status" value="1"/>
</dbReference>
<dbReference type="Pfam" id="PF00111">
    <property type="entry name" value="Fer2"/>
    <property type="match status" value="1"/>
</dbReference>
<dbReference type="CDD" id="cd00207">
    <property type="entry name" value="fer2"/>
    <property type="match status" value="1"/>
</dbReference>
<dbReference type="SUPFAM" id="SSF52343">
    <property type="entry name" value="Ferredoxin reductase-like, C-terminal NADP-linked domain"/>
    <property type="match status" value="1"/>
</dbReference>